<dbReference type="PROSITE" id="PS00211">
    <property type="entry name" value="ABC_TRANSPORTER_1"/>
    <property type="match status" value="1"/>
</dbReference>
<dbReference type="GO" id="GO:0005524">
    <property type="term" value="F:ATP binding"/>
    <property type="evidence" value="ECO:0007669"/>
    <property type="project" value="UniProtKB-KW"/>
</dbReference>
<dbReference type="OrthoDB" id="9806127at2"/>
<name>A0A0C1U950_9CLOT</name>
<evidence type="ECO:0000256" key="6">
    <source>
        <dbReference type="ARBA" id="ARBA00023136"/>
    </source>
</evidence>
<dbReference type="GO" id="GO:0005886">
    <property type="term" value="C:plasma membrane"/>
    <property type="evidence" value="ECO:0007669"/>
    <property type="project" value="UniProtKB-SubCell"/>
</dbReference>
<dbReference type="InterPro" id="IPR036640">
    <property type="entry name" value="ABC1_TM_sf"/>
</dbReference>
<accession>A0A0C1U950</accession>
<dbReference type="InterPro" id="IPR039421">
    <property type="entry name" value="Type_1_exporter"/>
</dbReference>
<evidence type="ECO:0000256" key="5">
    <source>
        <dbReference type="ARBA" id="ARBA00022989"/>
    </source>
</evidence>
<comment type="subcellular location">
    <subcellularLocation>
        <location evidence="1">Cell membrane</location>
        <topology evidence="1">Multi-pass membrane protein</topology>
    </subcellularLocation>
</comment>
<dbReference type="Gene3D" id="1.20.1560.10">
    <property type="entry name" value="ABC transporter type 1, transmembrane domain"/>
    <property type="match status" value="1"/>
</dbReference>
<feature type="transmembrane region" description="Helical" evidence="7">
    <location>
        <begin position="161"/>
        <end position="181"/>
    </location>
</feature>
<dbReference type="SMART" id="SM00382">
    <property type="entry name" value="AAA"/>
    <property type="match status" value="1"/>
</dbReference>
<feature type="domain" description="ABC transmembrane type-1" evidence="9">
    <location>
        <begin position="24"/>
        <end position="306"/>
    </location>
</feature>
<organism evidence="10 11">
    <name type="scientific">Clostridium argentinense CDC 2741</name>
    <dbReference type="NCBI Taxonomy" id="1418104"/>
    <lineage>
        <taxon>Bacteria</taxon>
        <taxon>Bacillati</taxon>
        <taxon>Bacillota</taxon>
        <taxon>Clostridia</taxon>
        <taxon>Eubacteriales</taxon>
        <taxon>Clostridiaceae</taxon>
        <taxon>Clostridium</taxon>
    </lineage>
</organism>
<keyword evidence="2 7" id="KW-0812">Transmembrane</keyword>
<dbReference type="CDD" id="cd07346">
    <property type="entry name" value="ABC_6TM_exporters"/>
    <property type="match status" value="1"/>
</dbReference>
<evidence type="ECO:0000256" key="7">
    <source>
        <dbReference type="SAM" id="Phobius"/>
    </source>
</evidence>
<dbReference type="SUPFAM" id="SSF52540">
    <property type="entry name" value="P-loop containing nucleoside triphosphate hydrolases"/>
    <property type="match status" value="1"/>
</dbReference>
<feature type="domain" description="ABC transporter" evidence="8">
    <location>
        <begin position="339"/>
        <end position="573"/>
    </location>
</feature>
<dbReference type="Pfam" id="PF00005">
    <property type="entry name" value="ABC_tran"/>
    <property type="match status" value="1"/>
</dbReference>
<dbReference type="STRING" id="29341.RSJ17_10005"/>
<feature type="transmembrane region" description="Helical" evidence="7">
    <location>
        <begin position="242"/>
        <end position="263"/>
    </location>
</feature>
<evidence type="ECO:0000313" key="11">
    <source>
        <dbReference type="Proteomes" id="UP000031366"/>
    </source>
</evidence>
<dbReference type="RefSeq" id="WP_039630086.1">
    <property type="nucleotide sequence ID" value="NZ_AYSO01000011.1"/>
</dbReference>
<dbReference type="InterPro" id="IPR017871">
    <property type="entry name" value="ABC_transporter-like_CS"/>
</dbReference>
<dbReference type="AlphaFoldDB" id="A0A0C1U950"/>
<keyword evidence="11" id="KW-1185">Reference proteome</keyword>
<dbReference type="InterPro" id="IPR027417">
    <property type="entry name" value="P-loop_NTPase"/>
</dbReference>
<sequence>MKVQRKNHIKFFLKYLKTQKLAVIVLIFVSLANIGMQLINPQISRYFIDEATKGNVGKNLTLAALMFIVVAFIAQIFSILVSYTGQKVAWKTTNDIRIDLVEHCIDLDISFHKEHNSGELIERVDGDVSQLFDLFSSIILSVVNNLLLLIGILIVLFKENIVIGASLTVFAIFAIYILWNVKSKTEVYWVRESEVNAEFYRFLGENISNAEDIVSSGARKYIMSKFYDMSRKMFPIIHNADLTWATLWSVTLSIFGIGTITAFSVSLYLWRQGLITVGTAYLIFNYTETLRRPIEQIRVSLQQLQSAGASVVRVNDLFNVESNLKYGKEKLEEDKSLKIEFNDVTFQYEEVIDVLKDISIKIDSGRVLGVLGHTGSGKTTLARLIVRMYDIQNGEILLNNKNITSIMEEELTKNIAYVTQDVQIFMATIRDNITMFKKDIKDEGIIEAIYDLGFKEWYEGLKDGLDTKLEMGSKSLSSGEAQLLAFVRLFLKNPKLIIFDEATSRIDSLTEELIENALDILLKNRTCIIIAHKLSTLNRADDILLLGNGKVVESGERKGLLENKNSKYYNLIQHGIGEVLV</sequence>
<dbReference type="InterPro" id="IPR011527">
    <property type="entry name" value="ABC1_TM_dom"/>
</dbReference>
<reference evidence="10 11" key="1">
    <citation type="journal article" date="2015" name="Infect. Genet. Evol.">
        <title>Genomic sequences of six botulinum neurotoxin-producing strains representing three clostridial species illustrate the mobility and diversity of botulinum neurotoxin genes.</title>
        <authorList>
            <person name="Smith T.J."/>
            <person name="Hill K.K."/>
            <person name="Xie G."/>
            <person name="Foley B.T."/>
            <person name="Williamson C.H."/>
            <person name="Foster J.T."/>
            <person name="Johnson S.L."/>
            <person name="Chertkov O."/>
            <person name="Teshima H."/>
            <person name="Gibbons H.S."/>
            <person name="Johnsky L.A."/>
            <person name="Karavis M.A."/>
            <person name="Smith L.A."/>
        </authorList>
    </citation>
    <scope>NUCLEOTIDE SEQUENCE [LARGE SCALE GENOMIC DNA]</scope>
    <source>
        <strain evidence="10 11">CDC 2741</strain>
    </source>
</reference>
<evidence type="ECO:0000259" key="8">
    <source>
        <dbReference type="PROSITE" id="PS50893"/>
    </source>
</evidence>
<evidence type="ECO:0000256" key="4">
    <source>
        <dbReference type="ARBA" id="ARBA00022840"/>
    </source>
</evidence>
<gene>
    <name evidence="10" type="ORF">U732_4035</name>
</gene>
<feature type="transmembrane region" description="Helical" evidence="7">
    <location>
        <begin position="21"/>
        <end position="40"/>
    </location>
</feature>
<feature type="transmembrane region" description="Helical" evidence="7">
    <location>
        <begin position="60"/>
        <end position="81"/>
    </location>
</feature>
<feature type="transmembrane region" description="Helical" evidence="7">
    <location>
        <begin position="131"/>
        <end position="155"/>
    </location>
</feature>
<dbReference type="InterPro" id="IPR003439">
    <property type="entry name" value="ABC_transporter-like_ATP-bd"/>
</dbReference>
<dbReference type="PANTHER" id="PTHR43394:SF1">
    <property type="entry name" value="ATP-BINDING CASSETTE SUB-FAMILY B MEMBER 10, MITOCHONDRIAL"/>
    <property type="match status" value="1"/>
</dbReference>
<dbReference type="InterPro" id="IPR003593">
    <property type="entry name" value="AAA+_ATPase"/>
</dbReference>
<dbReference type="EMBL" id="AYSO01000011">
    <property type="protein sequence ID" value="KIE48238.1"/>
    <property type="molecule type" value="Genomic_DNA"/>
</dbReference>
<dbReference type="Proteomes" id="UP000031366">
    <property type="component" value="Unassembled WGS sequence"/>
</dbReference>
<dbReference type="GO" id="GO:0016887">
    <property type="term" value="F:ATP hydrolysis activity"/>
    <property type="evidence" value="ECO:0007669"/>
    <property type="project" value="InterPro"/>
</dbReference>
<dbReference type="GO" id="GO:0015421">
    <property type="term" value="F:ABC-type oligopeptide transporter activity"/>
    <property type="evidence" value="ECO:0007669"/>
    <property type="project" value="TreeGrafter"/>
</dbReference>
<dbReference type="Pfam" id="PF00664">
    <property type="entry name" value="ABC_membrane"/>
    <property type="match status" value="1"/>
</dbReference>
<evidence type="ECO:0000313" key="10">
    <source>
        <dbReference type="EMBL" id="KIE48238.1"/>
    </source>
</evidence>
<protein>
    <submittedName>
        <fullName evidence="10">ABC transporter family protein</fullName>
    </submittedName>
</protein>
<dbReference type="Gene3D" id="3.40.50.300">
    <property type="entry name" value="P-loop containing nucleotide triphosphate hydrolases"/>
    <property type="match status" value="1"/>
</dbReference>
<dbReference type="PROSITE" id="PS50893">
    <property type="entry name" value="ABC_TRANSPORTER_2"/>
    <property type="match status" value="1"/>
</dbReference>
<proteinExistence type="predicted"/>
<keyword evidence="4" id="KW-0067">ATP-binding</keyword>
<evidence type="ECO:0000256" key="3">
    <source>
        <dbReference type="ARBA" id="ARBA00022741"/>
    </source>
</evidence>
<keyword evidence="5 7" id="KW-1133">Transmembrane helix</keyword>
<comment type="caution">
    <text evidence="10">The sequence shown here is derived from an EMBL/GenBank/DDBJ whole genome shotgun (WGS) entry which is preliminary data.</text>
</comment>
<dbReference type="PANTHER" id="PTHR43394">
    <property type="entry name" value="ATP-DEPENDENT PERMEASE MDL1, MITOCHONDRIAL"/>
    <property type="match status" value="1"/>
</dbReference>
<evidence type="ECO:0000256" key="2">
    <source>
        <dbReference type="ARBA" id="ARBA00022692"/>
    </source>
</evidence>
<dbReference type="PROSITE" id="PS50929">
    <property type="entry name" value="ABC_TM1F"/>
    <property type="match status" value="1"/>
</dbReference>
<keyword evidence="3" id="KW-0547">Nucleotide-binding</keyword>
<keyword evidence="6 7" id="KW-0472">Membrane</keyword>
<evidence type="ECO:0000259" key="9">
    <source>
        <dbReference type="PROSITE" id="PS50929"/>
    </source>
</evidence>
<evidence type="ECO:0000256" key="1">
    <source>
        <dbReference type="ARBA" id="ARBA00004651"/>
    </source>
</evidence>
<dbReference type="SUPFAM" id="SSF90123">
    <property type="entry name" value="ABC transporter transmembrane region"/>
    <property type="match status" value="1"/>
</dbReference>